<dbReference type="GeneID" id="25736838"/>
<accession>A0A0D2MU17</accession>
<feature type="repeat" description="ANK" evidence="3">
    <location>
        <begin position="66"/>
        <end position="98"/>
    </location>
</feature>
<dbReference type="SMART" id="SM00248">
    <property type="entry name" value="ANK"/>
    <property type="match status" value="5"/>
</dbReference>
<dbReference type="Pfam" id="PF12796">
    <property type="entry name" value="Ank_2"/>
    <property type="match status" value="1"/>
</dbReference>
<evidence type="ECO:0000256" key="4">
    <source>
        <dbReference type="SAM" id="Coils"/>
    </source>
</evidence>
<dbReference type="EMBL" id="KK100745">
    <property type="protein sequence ID" value="KIZ03997.1"/>
    <property type="molecule type" value="Genomic_DNA"/>
</dbReference>
<keyword evidence="4" id="KW-0175">Coiled coil</keyword>
<evidence type="ECO:0000313" key="6">
    <source>
        <dbReference type="Proteomes" id="UP000054498"/>
    </source>
</evidence>
<protein>
    <submittedName>
        <fullName evidence="5">Uncharacterized protein</fullName>
    </submittedName>
</protein>
<keyword evidence="6" id="KW-1185">Reference proteome</keyword>
<dbReference type="PANTHER" id="PTHR24171:SF10">
    <property type="entry name" value="ANKYRIN REPEAT DOMAIN-CONTAINING PROTEIN 29-LIKE"/>
    <property type="match status" value="1"/>
</dbReference>
<sequence length="244" mass="26302">MVGMDIPGATRAASNEWEADQLARPFLKAAEDGDAAAISRLLRQGADINVKEEPNQSQRYSIGWTAGKTALVKAAQQGHIECVRVLVASEADLEARDDDYWTALHWAANNGHAAAAKLLLDAGAKANPKDHEKRTPLTYAAIRGYPEVVQLLLEKGAHAAGVDRFGKSALSLAIEHGNSAAARLLQEHAERSMHGRVSPPCDPEVVRELQCERDEARARAVELEERCRAVEAELAALKAGTSCV</sequence>
<evidence type="ECO:0000256" key="3">
    <source>
        <dbReference type="PROSITE-ProRule" id="PRU00023"/>
    </source>
</evidence>
<evidence type="ECO:0000256" key="2">
    <source>
        <dbReference type="ARBA" id="ARBA00023043"/>
    </source>
</evidence>
<organism evidence="5 6">
    <name type="scientific">Monoraphidium neglectum</name>
    <dbReference type="NCBI Taxonomy" id="145388"/>
    <lineage>
        <taxon>Eukaryota</taxon>
        <taxon>Viridiplantae</taxon>
        <taxon>Chlorophyta</taxon>
        <taxon>core chlorophytes</taxon>
        <taxon>Chlorophyceae</taxon>
        <taxon>CS clade</taxon>
        <taxon>Sphaeropleales</taxon>
        <taxon>Selenastraceae</taxon>
        <taxon>Monoraphidium</taxon>
    </lineage>
</organism>
<keyword evidence="1" id="KW-0677">Repeat</keyword>
<dbReference type="STRING" id="145388.A0A0D2MU17"/>
<dbReference type="Gene3D" id="1.25.40.20">
    <property type="entry name" value="Ankyrin repeat-containing domain"/>
    <property type="match status" value="1"/>
</dbReference>
<dbReference type="RefSeq" id="XP_013903016.1">
    <property type="nucleotide sequence ID" value="XM_014047562.1"/>
</dbReference>
<dbReference type="KEGG" id="mng:MNEG_3960"/>
<name>A0A0D2MU17_9CHLO</name>
<feature type="repeat" description="ANK" evidence="3">
    <location>
        <begin position="21"/>
        <end position="53"/>
    </location>
</feature>
<dbReference type="InterPro" id="IPR002110">
    <property type="entry name" value="Ankyrin_rpt"/>
</dbReference>
<dbReference type="SUPFAM" id="SSF48403">
    <property type="entry name" value="Ankyrin repeat"/>
    <property type="match status" value="1"/>
</dbReference>
<dbReference type="OrthoDB" id="548600at2759"/>
<keyword evidence="2 3" id="KW-0040">ANK repeat</keyword>
<proteinExistence type="predicted"/>
<dbReference type="PROSITE" id="PS50088">
    <property type="entry name" value="ANK_REPEAT"/>
    <property type="match status" value="4"/>
</dbReference>
<feature type="coiled-coil region" evidence="4">
    <location>
        <begin position="206"/>
        <end position="240"/>
    </location>
</feature>
<dbReference type="AlphaFoldDB" id="A0A0D2MU17"/>
<evidence type="ECO:0000313" key="5">
    <source>
        <dbReference type="EMBL" id="KIZ03997.1"/>
    </source>
</evidence>
<reference evidence="5 6" key="1">
    <citation type="journal article" date="2013" name="BMC Genomics">
        <title>Reconstruction of the lipid metabolism for the microalga Monoraphidium neglectum from its genome sequence reveals characteristics suitable for biofuel production.</title>
        <authorList>
            <person name="Bogen C."/>
            <person name="Al-Dilaimi A."/>
            <person name="Albersmeier A."/>
            <person name="Wichmann J."/>
            <person name="Grundmann M."/>
            <person name="Rupp O."/>
            <person name="Lauersen K.J."/>
            <person name="Blifernez-Klassen O."/>
            <person name="Kalinowski J."/>
            <person name="Goesmann A."/>
            <person name="Mussgnug J.H."/>
            <person name="Kruse O."/>
        </authorList>
    </citation>
    <scope>NUCLEOTIDE SEQUENCE [LARGE SCALE GENOMIC DNA]</scope>
    <source>
        <strain evidence="5 6">SAG 48.87</strain>
    </source>
</reference>
<feature type="repeat" description="ANK" evidence="3">
    <location>
        <begin position="99"/>
        <end position="131"/>
    </location>
</feature>
<dbReference type="InterPro" id="IPR036770">
    <property type="entry name" value="Ankyrin_rpt-contain_sf"/>
</dbReference>
<dbReference type="Proteomes" id="UP000054498">
    <property type="component" value="Unassembled WGS sequence"/>
</dbReference>
<gene>
    <name evidence="5" type="ORF">MNEG_3960</name>
</gene>
<dbReference type="PRINTS" id="PR01415">
    <property type="entry name" value="ANKYRIN"/>
</dbReference>
<dbReference type="PANTHER" id="PTHR24171">
    <property type="entry name" value="ANKYRIN REPEAT DOMAIN-CONTAINING PROTEIN 39-RELATED"/>
    <property type="match status" value="1"/>
</dbReference>
<dbReference type="Pfam" id="PF13637">
    <property type="entry name" value="Ank_4"/>
    <property type="match status" value="1"/>
</dbReference>
<feature type="repeat" description="ANK" evidence="3">
    <location>
        <begin position="132"/>
        <end position="164"/>
    </location>
</feature>
<dbReference type="PROSITE" id="PS50297">
    <property type="entry name" value="ANK_REP_REGION"/>
    <property type="match status" value="3"/>
</dbReference>
<evidence type="ECO:0000256" key="1">
    <source>
        <dbReference type="ARBA" id="ARBA00022737"/>
    </source>
</evidence>